<evidence type="ECO:0000313" key="2">
    <source>
        <dbReference type="EMBL" id="OHA42285.1"/>
    </source>
</evidence>
<dbReference type="Pfam" id="PF00293">
    <property type="entry name" value="NUDIX"/>
    <property type="match status" value="1"/>
</dbReference>
<dbReference type="InterPro" id="IPR015797">
    <property type="entry name" value="NUDIX_hydrolase-like_dom_sf"/>
</dbReference>
<feature type="domain" description="Nudix hydrolase" evidence="1">
    <location>
        <begin position="2"/>
        <end position="133"/>
    </location>
</feature>
<organism evidence="2 3">
    <name type="scientific">Candidatus Taylorbacteria bacterium RIFCSPLOWO2_12_FULL_43_20</name>
    <dbReference type="NCBI Taxonomy" id="1802332"/>
    <lineage>
        <taxon>Bacteria</taxon>
        <taxon>Candidatus Tayloriibacteriota</taxon>
    </lineage>
</organism>
<dbReference type="AlphaFoldDB" id="A0A1G2P1S0"/>
<proteinExistence type="predicted"/>
<dbReference type="Gene3D" id="3.90.79.10">
    <property type="entry name" value="Nucleoside Triphosphate Pyrophosphohydrolase"/>
    <property type="match status" value="1"/>
</dbReference>
<dbReference type="InterPro" id="IPR000086">
    <property type="entry name" value="NUDIX_hydrolase_dom"/>
</dbReference>
<reference evidence="2 3" key="1">
    <citation type="journal article" date="2016" name="Nat. Commun.">
        <title>Thousands of microbial genomes shed light on interconnected biogeochemical processes in an aquifer system.</title>
        <authorList>
            <person name="Anantharaman K."/>
            <person name="Brown C.T."/>
            <person name="Hug L.A."/>
            <person name="Sharon I."/>
            <person name="Castelle C.J."/>
            <person name="Probst A.J."/>
            <person name="Thomas B.C."/>
            <person name="Singh A."/>
            <person name="Wilkins M.J."/>
            <person name="Karaoz U."/>
            <person name="Brodie E.L."/>
            <person name="Williams K.H."/>
            <person name="Hubbard S.S."/>
            <person name="Banfield J.F."/>
        </authorList>
    </citation>
    <scope>NUCLEOTIDE SEQUENCE [LARGE SCALE GENOMIC DNA]</scope>
</reference>
<name>A0A1G2P1S0_9BACT</name>
<protein>
    <recommendedName>
        <fullName evidence="1">Nudix hydrolase domain-containing protein</fullName>
    </recommendedName>
</protein>
<accession>A0A1G2P1S0</accession>
<dbReference type="PANTHER" id="PTHR43736">
    <property type="entry name" value="ADP-RIBOSE PYROPHOSPHATASE"/>
    <property type="match status" value="1"/>
</dbReference>
<evidence type="ECO:0000313" key="3">
    <source>
        <dbReference type="Proteomes" id="UP000177269"/>
    </source>
</evidence>
<evidence type="ECO:0000259" key="1">
    <source>
        <dbReference type="PROSITE" id="PS51462"/>
    </source>
</evidence>
<dbReference type="EMBL" id="MHSK01000015">
    <property type="protein sequence ID" value="OHA42285.1"/>
    <property type="molecule type" value="Genomic_DNA"/>
</dbReference>
<comment type="caution">
    <text evidence="2">The sequence shown here is derived from an EMBL/GenBank/DDBJ whole genome shotgun (WGS) entry which is preliminary data.</text>
</comment>
<sequence length="138" mass="15662">MILQVGVKVFLGNKHGQYLLLYRSLEKYPDVKGRWDIVGGRIVPGSKLKENLRREVKEETGLEIISEPVLIAAQDIMPDGDKHVVRLTYTAETEGEPVLNTSENTDYKWMLKEEIEALDDLDIYAKDALKAISHPIKV</sequence>
<dbReference type="Proteomes" id="UP000177269">
    <property type="component" value="Unassembled WGS sequence"/>
</dbReference>
<dbReference type="PANTHER" id="PTHR43736:SF1">
    <property type="entry name" value="DIHYDRONEOPTERIN TRIPHOSPHATE DIPHOSPHATASE"/>
    <property type="match status" value="1"/>
</dbReference>
<dbReference type="PROSITE" id="PS51462">
    <property type="entry name" value="NUDIX"/>
    <property type="match status" value="1"/>
</dbReference>
<gene>
    <name evidence="2" type="ORF">A3G52_03765</name>
</gene>
<dbReference type="SUPFAM" id="SSF55811">
    <property type="entry name" value="Nudix"/>
    <property type="match status" value="1"/>
</dbReference>